<feature type="disulfide bond" evidence="5">
    <location>
        <begin position="1291"/>
        <end position="1301"/>
    </location>
</feature>
<feature type="transmembrane region" description="Helical" evidence="6">
    <location>
        <begin position="1510"/>
        <end position="1533"/>
    </location>
</feature>
<feature type="disulfide bond" evidence="5">
    <location>
        <begin position="1327"/>
        <end position="1337"/>
    </location>
</feature>
<dbReference type="InterPro" id="IPR003886">
    <property type="entry name" value="NIDO_dom"/>
</dbReference>
<dbReference type="PROSITE" id="PS51220">
    <property type="entry name" value="NIDO"/>
    <property type="match status" value="1"/>
</dbReference>
<proteinExistence type="predicted"/>
<feature type="domain" description="EGF-like" evidence="9">
    <location>
        <begin position="1213"/>
        <end position="1248"/>
    </location>
</feature>
<evidence type="ECO:0000256" key="1">
    <source>
        <dbReference type="ARBA" id="ARBA00022536"/>
    </source>
</evidence>
<dbReference type="InterPro" id="IPR000742">
    <property type="entry name" value="EGF"/>
</dbReference>
<keyword evidence="4" id="KW-0325">Glycoprotein</keyword>
<feature type="domain" description="EGF-like" evidence="9">
    <location>
        <begin position="1250"/>
        <end position="1285"/>
    </location>
</feature>
<dbReference type="Pfam" id="PF06119">
    <property type="entry name" value="NIDO"/>
    <property type="match status" value="1"/>
</dbReference>
<dbReference type="SMART" id="SM00539">
    <property type="entry name" value="NIDO"/>
    <property type="match status" value="1"/>
</dbReference>
<dbReference type="InterPro" id="IPR001881">
    <property type="entry name" value="EGF-like_Ca-bd_dom"/>
</dbReference>
<dbReference type="PROSITE" id="PS01186">
    <property type="entry name" value="EGF_2"/>
    <property type="match status" value="4"/>
</dbReference>
<evidence type="ECO:0000259" key="8">
    <source>
        <dbReference type="PROSITE" id="PS50024"/>
    </source>
</evidence>
<evidence type="ECO:0000256" key="3">
    <source>
        <dbReference type="ARBA" id="ARBA00023157"/>
    </source>
</evidence>
<feature type="disulfide bond" evidence="5">
    <location>
        <begin position="1312"/>
        <end position="1321"/>
    </location>
</feature>
<dbReference type="Gene3D" id="2.10.25.10">
    <property type="entry name" value="Laminin"/>
    <property type="match status" value="6"/>
</dbReference>
<dbReference type="PROSITE" id="PS50026">
    <property type="entry name" value="EGF_3"/>
    <property type="match status" value="5"/>
</dbReference>
<feature type="domain" description="SEA" evidence="8">
    <location>
        <begin position="1389"/>
        <end position="1497"/>
    </location>
</feature>
<dbReference type="Pfam" id="PF01390">
    <property type="entry name" value="SEA"/>
    <property type="match status" value="1"/>
</dbReference>
<keyword evidence="6" id="KW-0812">Transmembrane</keyword>
<dbReference type="PROSITE" id="PS00010">
    <property type="entry name" value="ASX_HYDROXYL"/>
    <property type="match status" value="4"/>
</dbReference>
<dbReference type="SUPFAM" id="SSF57196">
    <property type="entry name" value="EGF/Laminin"/>
    <property type="match status" value="1"/>
</dbReference>
<evidence type="ECO:0000259" key="9">
    <source>
        <dbReference type="PROSITE" id="PS50026"/>
    </source>
</evidence>
<feature type="disulfide bond" evidence="5">
    <location>
        <begin position="1275"/>
        <end position="1284"/>
    </location>
</feature>
<keyword evidence="1 5" id="KW-0245">EGF-like domain</keyword>
<dbReference type="SMART" id="SM00179">
    <property type="entry name" value="EGF_CA"/>
    <property type="match status" value="5"/>
</dbReference>
<evidence type="ECO:0000256" key="7">
    <source>
        <dbReference type="SAM" id="SignalP"/>
    </source>
</evidence>
<dbReference type="SMART" id="SM00181">
    <property type="entry name" value="EGF"/>
    <property type="match status" value="6"/>
</dbReference>
<feature type="domain" description="EGF-like" evidence="9">
    <location>
        <begin position="1287"/>
        <end position="1322"/>
    </location>
</feature>
<evidence type="ECO:0000256" key="2">
    <source>
        <dbReference type="ARBA" id="ARBA00022737"/>
    </source>
</evidence>
<feature type="disulfide bond" evidence="5">
    <location>
        <begin position="1254"/>
        <end position="1264"/>
    </location>
</feature>
<name>A0ABN8MVZ7_9CNID</name>
<feature type="chain" id="PRO_5046373514" description="Sushi, nidogen and EGF-like domain-containing protein 1" evidence="7">
    <location>
        <begin position="26"/>
        <end position="1597"/>
    </location>
</feature>
<dbReference type="Proteomes" id="UP001159405">
    <property type="component" value="Unassembled WGS sequence"/>
</dbReference>
<dbReference type="CDD" id="cd00054">
    <property type="entry name" value="EGF_CA"/>
    <property type="match status" value="5"/>
</dbReference>
<keyword evidence="2" id="KW-0677">Repeat</keyword>
<dbReference type="PANTHER" id="PTHR13802">
    <property type="entry name" value="MUCIN 4-RELATED"/>
    <property type="match status" value="1"/>
</dbReference>
<sequence>MKFNFLKLLAPLLLFSWGDFGVLEAMKLGNFYPFGESEGDKVVTPNDDGSSGEVSISFPFPFFGQEHDSLFINTNGVISFLTNVYQYTPDRFPLGDRRRLVAPFWADVDARVAGEVFYRETWDPSLLKRATSDVTTIYVRCKSFRAAWLLIATWYEVAFYGARGNYSSKRNTFQAVLVTNGRNSFVIFNYDKLTWTTGTASSGNSAGLGGTPAQAGFNGGDGLRYFNIPGSGTQQVLDLSRQSNVGNPGRWLYRIDSRAGDCDHNDPPTPFDEDFLGKPTVTYVTLDPGTAAVTLKCEVPINRNVRLWKNVTYQIVWYSKDEHLKTDDFCGTLPPDIKEYDSPCPGKPLVSFLKGMDYSLNSLISCNVTARYTTSPLNTWCVPKSVQEPFFAGLKVSPNRLEVKECSLDIITFTITPTIPVSASELQKDKYLKISFWSSDGIEIDSDDCEVELKDLQPITVRVIARCTTTEQSPTVDKSIIPTIESGHSSFWNRDSHLSSVAVSVETNSENIHTCKTYTDPHYSPLPFFDNASGRWGSRSSFAFMEQGDFILYRNSERNFEVHTRLWSCGGSATCNCGVVLRDHNDVIEFTCCNQDLVYSDVTPLIAKLRSKKRLAPGILITQTIPGSNSQYLVTFPSGVKAKITRHALGIDVLLQTTRARHFANESGLCVSSNPRNGNQFRIKTGQSYFDTLPPPVLDTAVDCKVPCACYRKGEAGRTECQRELPVHFPNIMDQGGTPVILTGENNVDGRRKRSIKYTDDLTDEDFELFKLHAGSKRSNRHKRASPPKAKFSKENATQYCTKRLSDTEIGKLCANLGANLQELVDSCAVDLELTGETAFAISVASLLMNECGEIAGRNLSYYLNASNEEKPEVPSYLTNIIKKLCPNDCTFNGRCVNGSCICNEGYTANDCAIPIYQIPQISMLQGNGLCDRRQRPCRKVTVMGTGFVNSTNMTCHITKFKVVNSSWTPNNTEIRLPGTMTDLALTECRLPELPVTPGHYHEKIGGTPAAGLMISLSNDGEHKSAKNVTFISYDSACLSCNVSTGCVLKGNSCLINRYCFAPNETNPNDLCYQCLPDISKSRWTKRQVNLPPRFAISTQHFALFEELLELVIEVFDPEGMPVNVSLANGSPIEAEMRDNVLIWNVTNNAKTHFFLRATDICQATSSSNITVSLVECPCRNGSCVPHPNKPRGSGLYACDCVPGFTGDKCETNIDDCRSYPCIRGRCIDGINNFTCICDAGYGGKTCDIDYDDCGSSPCVHGNCSDFTGAYRCSCEPGYGGQNCNIDINECQSSPCMHGRCIDGINNFTCICNPGYVGRTCDDYDDCSPFPCVHGRCIDSVNNFSCICDAGYVGRTCDIDCSSSHCVHVVPDVSTVPSKPTTELVQEGIATDFELVLRVYKEWDDRFRVETSDQFKSLAGVLKNEMLKIYSRVPKFKNVTIISMRPDELLVVEFKLTFKTKVTVKDALAPLKKKVSSGQLGSLKVDPNSLKLKINSQEKESSEPQHATKLPIVIGVSCAAFVLIAIPTLCAVFKWNRSVKNALLPRSNSRVGSGSAMPQEMVFRKVDYKSQQTRVKKQKFSLHEKIQLSEVNNGIDF</sequence>
<dbReference type="Pfam" id="PF12661">
    <property type="entry name" value="hEGF"/>
    <property type="match status" value="2"/>
</dbReference>
<dbReference type="InterPro" id="IPR013032">
    <property type="entry name" value="EGF-like_CS"/>
</dbReference>
<comment type="caution">
    <text evidence="5">Lacks conserved residue(s) required for the propagation of feature annotation.</text>
</comment>
<feature type="domain" description="EGF-like" evidence="9">
    <location>
        <begin position="1323"/>
        <end position="1358"/>
    </location>
</feature>
<keyword evidence="12" id="KW-1185">Reference proteome</keyword>
<dbReference type="PANTHER" id="PTHR13802:SF59">
    <property type="entry name" value="SUSHI DOMAIN-CONTAINING PROTEIN 2"/>
    <property type="match status" value="1"/>
</dbReference>
<evidence type="ECO:0000313" key="11">
    <source>
        <dbReference type="EMBL" id="CAH3035734.1"/>
    </source>
</evidence>
<organism evidence="11 12">
    <name type="scientific">Porites lobata</name>
    <dbReference type="NCBI Taxonomy" id="104759"/>
    <lineage>
        <taxon>Eukaryota</taxon>
        <taxon>Metazoa</taxon>
        <taxon>Cnidaria</taxon>
        <taxon>Anthozoa</taxon>
        <taxon>Hexacorallia</taxon>
        <taxon>Scleractinia</taxon>
        <taxon>Fungiina</taxon>
        <taxon>Poritidae</taxon>
        <taxon>Porites</taxon>
    </lineage>
</organism>
<dbReference type="InterPro" id="IPR000082">
    <property type="entry name" value="SEA_dom"/>
</dbReference>
<dbReference type="InterPro" id="IPR051495">
    <property type="entry name" value="Epithelial_Barrier/Signaling"/>
</dbReference>
<dbReference type="PROSITE" id="PS01187">
    <property type="entry name" value="EGF_CA"/>
    <property type="match status" value="3"/>
</dbReference>
<keyword evidence="6" id="KW-0472">Membrane</keyword>
<protein>
    <recommendedName>
        <fullName evidence="13">Sushi, nidogen and EGF-like domain-containing protein 1</fullName>
    </recommendedName>
</protein>
<evidence type="ECO:0000256" key="6">
    <source>
        <dbReference type="SAM" id="Phobius"/>
    </source>
</evidence>
<dbReference type="SUPFAM" id="SSF57184">
    <property type="entry name" value="Growth factor receptor domain"/>
    <property type="match status" value="1"/>
</dbReference>
<evidence type="ECO:0008006" key="13">
    <source>
        <dbReference type="Google" id="ProtNLM"/>
    </source>
</evidence>
<reference evidence="11 12" key="1">
    <citation type="submission" date="2022-05" db="EMBL/GenBank/DDBJ databases">
        <authorList>
            <consortium name="Genoscope - CEA"/>
            <person name="William W."/>
        </authorList>
    </citation>
    <scope>NUCLEOTIDE SEQUENCE [LARGE SCALE GENOMIC DNA]</scope>
</reference>
<dbReference type="PROSITE" id="PS00022">
    <property type="entry name" value="EGF_1"/>
    <property type="match status" value="5"/>
</dbReference>
<gene>
    <name evidence="11" type="ORF">PLOB_00031137</name>
</gene>
<evidence type="ECO:0000259" key="10">
    <source>
        <dbReference type="PROSITE" id="PS51220"/>
    </source>
</evidence>
<feature type="domain" description="NIDO" evidence="10">
    <location>
        <begin position="103"/>
        <end position="258"/>
    </location>
</feature>
<dbReference type="InterPro" id="IPR018097">
    <property type="entry name" value="EGF_Ca-bd_CS"/>
</dbReference>
<feature type="disulfide bond" evidence="5">
    <location>
        <begin position="1217"/>
        <end position="1227"/>
    </location>
</feature>
<dbReference type="InterPro" id="IPR000152">
    <property type="entry name" value="EGF-type_Asp/Asn_hydroxyl_site"/>
</dbReference>
<dbReference type="InterPro" id="IPR009030">
    <property type="entry name" value="Growth_fac_rcpt_cys_sf"/>
</dbReference>
<evidence type="ECO:0000256" key="4">
    <source>
        <dbReference type="ARBA" id="ARBA00023180"/>
    </source>
</evidence>
<feature type="disulfide bond" evidence="5">
    <location>
        <begin position="1238"/>
        <end position="1247"/>
    </location>
</feature>
<dbReference type="Pfam" id="PF26129">
    <property type="entry name" value="Vwde"/>
    <property type="match status" value="1"/>
</dbReference>
<feature type="disulfide bond" evidence="5">
    <location>
        <begin position="1348"/>
        <end position="1357"/>
    </location>
</feature>
<feature type="disulfide bond" evidence="5">
    <location>
        <begin position="1201"/>
        <end position="1210"/>
    </location>
</feature>
<evidence type="ECO:0000256" key="5">
    <source>
        <dbReference type="PROSITE-ProRule" id="PRU00076"/>
    </source>
</evidence>
<accession>A0ABN8MVZ7</accession>
<dbReference type="PROSITE" id="PS50024">
    <property type="entry name" value="SEA"/>
    <property type="match status" value="1"/>
</dbReference>
<evidence type="ECO:0000313" key="12">
    <source>
        <dbReference type="Proteomes" id="UP001159405"/>
    </source>
</evidence>
<keyword evidence="7" id="KW-0732">Signal</keyword>
<keyword evidence="3 5" id="KW-1015">Disulfide bond</keyword>
<comment type="caution">
    <text evidence="11">The sequence shown here is derived from an EMBL/GenBank/DDBJ whole genome shotgun (WGS) entry which is preliminary data.</text>
</comment>
<dbReference type="InterPro" id="IPR058727">
    <property type="entry name" value="Helical_Vwde"/>
</dbReference>
<dbReference type="EMBL" id="CALNXK010000004">
    <property type="protein sequence ID" value="CAH3035734.1"/>
    <property type="molecule type" value="Genomic_DNA"/>
</dbReference>
<feature type="domain" description="EGF-like" evidence="9">
    <location>
        <begin position="1173"/>
        <end position="1211"/>
    </location>
</feature>
<dbReference type="Pfam" id="PF00008">
    <property type="entry name" value="EGF"/>
    <property type="match status" value="1"/>
</dbReference>
<keyword evidence="6" id="KW-1133">Transmembrane helix</keyword>
<feature type="signal peptide" evidence="7">
    <location>
        <begin position="1"/>
        <end position="25"/>
    </location>
</feature>